<evidence type="ECO:0000313" key="2">
    <source>
        <dbReference type="Proteomes" id="UP000285596"/>
    </source>
</evidence>
<protein>
    <submittedName>
        <fullName evidence="1">Glyoxalase</fullName>
    </submittedName>
</protein>
<accession>A0A423URE2</accession>
<dbReference type="InterPro" id="IPR029068">
    <property type="entry name" value="Glyas_Bleomycin-R_OHBP_Dase"/>
</dbReference>
<dbReference type="AlphaFoldDB" id="A0A423URE2"/>
<evidence type="ECO:0000313" key="1">
    <source>
        <dbReference type="EMBL" id="ROV64934.1"/>
    </source>
</evidence>
<gene>
    <name evidence="1" type="ORF">D3105_30205</name>
</gene>
<dbReference type="Proteomes" id="UP000285596">
    <property type="component" value="Unassembled WGS sequence"/>
</dbReference>
<name>A0A423URE2_STRGL</name>
<dbReference type="EMBL" id="QWFA01000235">
    <property type="protein sequence ID" value="ROV64934.1"/>
    <property type="molecule type" value="Genomic_DNA"/>
</dbReference>
<dbReference type="PANTHER" id="PTHR36503:SF1">
    <property type="entry name" value="BLR2520 PROTEIN"/>
    <property type="match status" value="1"/>
</dbReference>
<dbReference type="Gene3D" id="3.10.180.10">
    <property type="entry name" value="2,3-Dihydroxybiphenyl 1,2-Dioxygenase, domain 1"/>
    <property type="match status" value="2"/>
</dbReference>
<dbReference type="SUPFAM" id="SSF54593">
    <property type="entry name" value="Glyoxalase/Bleomycin resistance protein/Dihydroxybiphenyl dioxygenase"/>
    <property type="match status" value="2"/>
</dbReference>
<organism evidence="1 2">
    <name type="scientific">Streptomyces globisporus</name>
    <dbReference type="NCBI Taxonomy" id="1908"/>
    <lineage>
        <taxon>Bacteria</taxon>
        <taxon>Bacillati</taxon>
        <taxon>Actinomycetota</taxon>
        <taxon>Actinomycetes</taxon>
        <taxon>Kitasatosporales</taxon>
        <taxon>Streptomycetaceae</taxon>
        <taxon>Streptomyces</taxon>
    </lineage>
</organism>
<comment type="caution">
    <text evidence="1">The sequence shown here is derived from an EMBL/GenBank/DDBJ whole genome shotgun (WGS) entry which is preliminary data.</text>
</comment>
<dbReference type="PANTHER" id="PTHR36503">
    <property type="entry name" value="BLR2520 PROTEIN"/>
    <property type="match status" value="1"/>
</dbReference>
<sequence>MKDMATTTSSAAPTTLASVILEVADPEAARHFYSAFGVDRYITARASEAVSAGFRGFTLALTVSGPATVDGFVASAVGAGATVLKPATKSLWGYGGVVQAPDGTIWKIATSAKKDTGPATRDIDEVVLLLGVEDVKATKQFYVGRGLTVAKSFGGKYAEFATGGGCPIKLALYKHRALAKDLGVPADGTGSHRIVIGSTGGTFTDPDGFVWEAAQS</sequence>
<reference evidence="1 2" key="1">
    <citation type="submission" date="2018-08" db="EMBL/GenBank/DDBJ databases">
        <title>Streptomyces globisporus 1912-4Crt, whole genome shotgun sequence.</title>
        <authorList>
            <person name="Matselyukh B."/>
        </authorList>
    </citation>
    <scope>NUCLEOTIDE SEQUENCE [LARGE SCALE GENOMIC DNA]</scope>
    <source>
        <strain evidence="1 2">1912-4Crt</strain>
    </source>
</reference>
<proteinExistence type="predicted"/>